<dbReference type="KEGG" id="whj:H9Q79_05070"/>
<dbReference type="PROSITE" id="PS01276">
    <property type="entry name" value="PEPTIDASE_U32"/>
    <property type="match status" value="1"/>
</dbReference>
<dbReference type="InterPro" id="IPR020988">
    <property type="entry name" value="Pept_U32_collagenase"/>
</dbReference>
<dbReference type="PANTHER" id="PTHR30217">
    <property type="entry name" value="PEPTIDASE U32 FAMILY"/>
    <property type="match status" value="1"/>
</dbReference>
<dbReference type="PANTHER" id="PTHR30217:SF10">
    <property type="entry name" value="23S RRNA 5-HYDROXYCYTIDINE C2501 SYNTHASE"/>
    <property type="match status" value="1"/>
</dbReference>
<organism evidence="3 4">
    <name type="scientific">Wansuia hejianensis</name>
    <dbReference type="NCBI Taxonomy" id="2763667"/>
    <lineage>
        <taxon>Bacteria</taxon>
        <taxon>Bacillati</taxon>
        <taxon>Bacillota</taxon>
        <taxon>Clostridia</taxon>
        <taxon>Lachnospirales</taxon>
        <taxon>Lachnospiraceae</taxon>
        <taxon>Wansuia</taxon>
    </lineage>
</organism>
<dbReference type="EMBL" id="CP060635">
    <property type="protein sequence ID" value="QNM10423.1"/>
    <property type="molecule type" value="Genomic_DNA"/>
</dbReference>
<protein>
    <submittedName>
        <fullName evidence="3">U32 family peptidase</fullName>
    </submittedName>
</protein>
<sequence>MDIELLAPAGSYEALEAAFSAGADAVYIGGSQFGARAYADNLDEEKMCRAIDLAHLQGKKLYLTVNTLLKDSEIEEQLFRYLLPYYREGLDGVIVQDFGVLELIREAFPLLHIHASTQMAVTGASGARVLEELGVKRVVTARELSLAEISDIRKQTNIEIESFVHGALCYCYSGQCLMSSLIGGRSGNRGRCAQPCRLPYEVFEKGKRLNSDKTAYPLNTKDMCTLELLPEIIRAGVTSLKIEGRMKKPEYTAGVVSVYRKYLDLYRENPENYQVQKADLKLLFDLFNRDGFNQSYYLERNGRDMMALRNEKLTSDRQDHIQPLYQKIRDRWISEKLQTGIDGRLKLEEGRPARLTLVYGSFAAEVEKEGIQAAKNQPVTEERVRVQMEKTGNSPFCFQKLEIEMEDRLFIPMQVLNELRREALGRLEKAVLDAYRRDVPAPERKAGSRMRGRAAGTGQEQDSGEKRRELWGSVETFAQLRVLEEMPGIYGIYLPVSLFAGVRFYEETSKTTADLLKKGKGVRLALPHITRAGEDGYYMENLKKLAEDGVDGFLVRNLEDFGLLKERGLEDKVILDAGMYTMNGCALQFWEKQGVFHDTVPLELNQKEIRRRENAGSEMILYGRAPMMISAQCLKKNLDRCTHSHAMLSLRDRMGKQFPVACCCDSCYNVIYNSLPTSLLTEAEAVQKAGCASYRLCFTVEDEKETRSAALRFVDAYVYGKKADEEISEYTRGHYKRGVE</sequence>
<evidence type="ECO:0000313" key="4">
    <source>
        <dbReference type="Proteomes" id="UP000515860"/>
    </source>
</evidence>
<feature type="region of interest" description="Disordered" evidence="1">
    <location>
        <begin position="442"/>
        <end position="467"/>
    </location>
</feature>
<name>A0A7G9GHZ1_9FIRM</name>
<dbReference type="AlphaFoldDB" id="A0A7G9GHZ1"/>
<dbReference type="Pfam" id="PF01136">
    <property type="entry name" value="Peptidase_U32"/>
    <property type="match status" value="2"/>
</dbReference>
<dbReference type="InterPro" id="IPR001539">
    <property type="entry name" value="Peptidase_U32"/>
</dbReference>
<dbReference type="Pfam" id="PF12392">
    <property type="entry name" value="DUF3656"/>
    <property type="match status" value="1"/>
</dbReference>
<evidence type="ECO:0000256" key="1">
    <source>
        <dbReference type="SAM" id="MobiDB-lite"/>
    </source>
</evidence>
<keyword evidence="4" id="KW-1185">Reference proteome</keyword>
<feature type="domain" description="Peptidase U32 collagenase" evidence="2">
    <location>
        <begin position="315"/>
        <end position="431"/>
    </location>
</feature>
<accession>A0A7G9GHZ1</accession>
<evidence type="ECO:0000313" key="3">
    <source>
        <dbReference type="EMBL" id="QNM10423.1"/>
    </source>
</evidence>
<reference evidence="3 4" key="1">
    <citation type="submission" date="2020-08" db="EMBL/GenBank/DDBJ databases">
        <authorList>
            <person name="Liu C."/>
            <person name="Sun Q."/>
        </authorList>
    </citation>
    <scope>NUCLEOTIDE SEQUENCE [LARGE SCALE GENOMIC DNA]</scope>
    <source>
        <strain evidence="3 4">NSJ-29</strain>
    </source>
</reference>
<gene>
    <name evidence="3" type="ORF">H9Q79_05070</name>
</gene>
<proteinExistence type="predicted"/>
<dbReference type="Proteomes" id="UP000515860">
    <property type="component" value="Chromosome"/>
</dbReference>
<dbReference type="InterPro" id="IPR051454">
    <property type="entry name" value="RNA/ubiquinone_mod_enzymes"/>
</dbReference>
<evidence type="ECO:0000259" key="2">
    <source>
        <dbReference type="Pfam" id="PF12392"/>
    </source>
</evidence>